<keyword evidence="1" id="KW-0863">Zinc-finger</keyword>
<feature type="domain" description="CCHC-type" evidence="3">
    <location>
        <begin position="253"/>
        <end position="269"/>
    </location>
</feature>
<evidence type="ECO:0000313" key="5">
    <source>
        <dbReference type="Proteomes" id="UP001162156"/>
    </source>
</evidence>
<evidence type="ECO:0000256" key="1">
    <source>
        <dbReference type="PROSITE-ProRule" id="PRU00047"/>
    </source>
</evidence>
<reference evidence="4" key="1">
    <citation type="journal article" date="2023" name="Insect Mol. Biol.">
        <title>Genome sequencing provides insights into the evolution of gene families encoding plant cell wall-degrading enzymes in longhorned beetles.</title>
        <authorList>
            <person name="Shin N.R."/>
            <person name="Okamura Y."/>
            <person name="Kirsch R."/>
            <person name="Pauchet Y."/>
        </authorList>
    </citation>
    <scope>NUCLEOTIDE SEQUENCE</scope>
    <source>
        <strain evidence="4">RBIC_L_NR</strain>
    </source>
</reference>
<dbReference type="InterPro" id="IPR001878">
    <property type="entry name" value="Znf_CCHC"/>
</dbReference>
<dbReference type="AlphaFoldDB" id="A0AAV8WUS6"/>
<evidence type="ECO:0000313" key="4">
    <source>
        <dbReference type="EMBL" id="KAJ8929961.1"/>
    </source>
</evidence>
<gene>
    <name evidence="4" type="ORF">NQ314_017326</name>
</gene>
<keyword evidence="1" id="KW-0479">Metal-binding</keyword>
<dbReference type="PANTHER" id="PTHR33223">
    <property type="entry name" value="CCHC-TYPE DOMAIN-CONTAINING PROTEIN"/>
    <property type="match status" value="1"/>
</dbReference>
<name>A0AAV8WUS6_9CUCU</name>
<keyword evidence="1" id="KW-0862">Zinc</keyword>
<keyword evidence="5" id="KW-1185">Reference proteome</keyword>
<evidence type="ECO:0000259" key="3">
    <source>
        <dbReference type="PROSITE" id="PS50158"/>
    </source>
</evidence>
<dbReference type="InterPro" id="IPR036875">
    <property type="entry name" value="Znf_CCHC_sf"/>
</dbReference>
<proteinExistence type="predicted"/>
<organism evidence="4 5">
    <name type="scientific">Rhamnusium bicolor</name>
    <dbReference type="NCBI Taxonomy" id="1586634"/>
    <lineage>
        <taxon>Eukaryota</taxon>
        <taxon>Metazoa</taxon>
        <taxon>Ecdysozoa</taxon>
        <taxon>Arthropoda</taxon>
        <taxon>Hexapoda</taxon>
        <taxon>Insecta</taxon>
        <taxon>Pterygota</taxon>
        <taxon>Neoptera</taxon>
        <taxon>Endopterygota</taxon>
        <taxon>Coleoptera</taxon>
        <taxon>Polyphaga</taxon>
        <taxon>Cucujiformia</taxon>
        <taxon>Chrysomeloidea</taxon>
        <taxon>Cerambycidae</taxon>
        <taxon>Lepturinae</taxon>
        <taxon>Rhagiini</taxon>
        <taxon>Rhamnusium</taxon>
    </lineage>
</organism>
<dbReference type="PANTHER" id="PTHR33223:SF6">
    <property type="entry name" value="CCHC-TYPE DOMAIN-CONTAINING PROTEIN"/>
    <property type="match status" value="1"/>
</dbReference>
<evidence type="ECO:0000256" key="2">
    <source>
        <dbReference type="SAM" id="MobiDB-lite"/>
    </source>
</evidence>
<accession>A0AAV8WUS6</accession>
<dbReference type="GO" id="GO:0003676">
    <property type="term" value="F:nucleic acid binding"/>
    <property type="evidence" value="ECO:0007669"/>
    <property type="project" value="InterPro"/>
</dbReference>
<protein>
    <recommendedName>
        <fullName evidence="3">CCHC-type domain-containing protein</fullName>
    </recommendedName>
</protein>
<dbReference type="EMBL" id="JANEYF010004833">
    <property type="protein sequence ID" value="KAJ8929961.1"/>
    <property type="molecule type" value="Genomic_DNA"/>
</dbReference>
<sequence>MPKHGSSHRRHRRSRERQQSVVAPPSRRGESTTLSNTESQLSTMFLRGIEEIVLRTSGNSRNNLGVNLNSVSNIIPEFNPQIHNVHTWLTTVDEYVIIYNWNEMTTIHFALTKLRGAAEVWYRSLQTRIHSWDEWKNLLKQAFPPKRDLHSLLVKMLNYTPVNAENLYEYCFNKLALINKLELSLSNEDTVNLIMGTIADQQIRFSVETAGINDPSLLANHLKSISNTVKLQPDSKQNYSQGNVTFPKNTQKKCFSCNQYGHLRNFCPKNTDTRKNSITYKNNKDNIKNKLRPIEYNVNLVSGRKTNDKFFKIINIQTELHKAYIDLGSECSLITKDLAMKLQLPLQELTETINLVTLLPNQFINPLFSTQALISVDGVFDSALVNIETNEQKTIDRLLDLLNEFRDCIALSLGELGKTTIIDMKIQLNTELPIGDGRLDAEEYQSCSSRGRFFLSGLAVLANAEKCCVFRLVPTKDCYG</sequence>
<feature type="region of interest" description="Disordered" evidence="2">
    <location>
        <begin position="1"/>
        <end position="37"/>
    </location>
</feature>
<dbReference type="SUPFAM" id="SSF57756">
    <property type="entry name" value="Retrovirus zinc finger-like domains"/>
    <property type="match status" value="1"/>
</dbReference>
<dbReference type="GO" id="GO:0008270">
    <property type="term" value="F:zinc ion binding"/>
    <property type="evidence" value="ECO:0007669"/>
    <property type="project" value="UniProtKB-KW"/>
</dbReference>
<dbReference type="Proteomes" id="UP001162156">
    <property type="component" value="Unassembled WGS sequence"/>
</dbReference>
<feature type="compositionally biased region" description="Basic residues" evidence="2">
    <location>
        <begin position="1"/>
        <end position="15"/>
    </location>
</feature>
<dbReference type="PROSITE" id="PS50158">
    <property type="entry name" value="ZF_CCHC"/>
    <property type="match status" value="1"/>
</dbReference>
<comment type="caution">
    <text evidence="4">The sequence shown here is derived from an EMBL/GenBank/DDBJ whole genome shotgun (WGS) entry which is preliminary data.</text>
</comment>